<dbReference type="AlphaFoldDB" id="A0A6L9G471"/>
<dbReference type="Gene3D" id="1.10.10.1320">
    <property type="entry name" value="Anti-sigma factor, zinc-finger domain"/>
    <property type="match status" value="1"/>
</dbReference>
<gene>
    <name evidence="5" type="ORF">GT020_08150</name>
</gene>
<comment type="caution">
    <text evidence="5">The sequence shown here is derived from an EMBL/GenBank/DDBJ whole genome shotgun (WGS) entry which is preliminary data.</text>
</comment>
<feature type="region of interest" description="Disordered" evidence="3">
    <location>
        <begin position="77"/>
        <end position="107"/>
    </location>
</feature>
<name>A0A6L9G471_9MICC</name>
<keyword evidence="1" id="KW-0805">Transcription regulation</keyword>
<dbReference type="InterPro" id="IPR041916">
    <property type="entry name" value="Anti_sigma_zinc_sf"/>
</dbReference>
<reference evidence="5 6" key="1">
    <citation type="submission" date="2020-01" db="EMBL/GenBank/DDBJ databases">
        <title>Glutamicibacter soli M275.</title>
        <authorList>
            <person name="Meng X."/>
        </authorList>
    </citation>
    <scope>NUCLEOTIDE SEQUENCE [LARGE SCALE GENOMIC DNA]</scope>
    <source>
        <strain evidence="5 6">M275</strain>
    </source>
</reference>
<proteinExistence type="predicted"/>
<feature type="domain" description="Putative zinc-finger" evidence="4">
    <location>
        <begin position="13"/>
        <end position="38"/>
    </location>
</feature>
<feature type="compositionally biased region" description="Basic and acidic residues" evidence="3">
    <location>
        <begin position="166"/>
        <end position="179"/>
    </location>
</feature>
<evidence type="ECO:0000256" key="1">
    <source>
        <dbReference type="ARBA" id="ARBA00023015"/>
    </source>
</evidence>
<accession>A0A6L9G471</accession>
<dbReference type="InterPro" id="IPR027383">
    <property type="entry name" value="Znf_put"/>
</dbReference>
<evidence type="ECO:0000313" key="5">
    <source>
        <dbReference type="EMBL" id="NAZ16034.1"/>
    </source>
</evidence>
<evidence type="ECO:0000256" key="2">
    <source>
        <dbReference type="ARBA" id="ARBA00023163"/>
    </source>
</evidence>
<protein>
    <recommendedName>
        <fullName evidence="4">Putative zinc-finger domain-containing protein</fullName>
    </recommendedName>
</protein>
<dbReference type="EMBL" id="WYDN01000005">
    <property type="protein sequence ID" value="NAZ16034.1"/>
    <property type="molecule type" value="Genomic_DNA"/>
</dbReference>
<keyword evidence="2" id="KW-0804">Transcription</keyword>
<dbReference type="Pfam" id="PF13490">
    <property type="entry name" value="zf-HC2"/>
    <property type="match status" value="1"/>
</dbReference>
<evidence type="ECO:0000259" key="4">
    <source>
        <dbReference type="Pfam" id="PF13490"/>
    </source>
</evidence>
<organism evidence="5 6">
    <name type="scientific">Glutamicibacter soli</name>
    <dbReference type="NCBI Taxonomy" id="453836"/>
    <lineage>
        <taxon>Bacteria</taxon>
        <taxon>Bacillati</taxon>
        <taxon>Actinomycetota</taxon>
        <taxon>Actinomycetes</taxon>
        <taxon>Micrococcales</taxon>
        <taxon>Micrococcaceae</taxon>
        <taxon>Glutamicibacter</taxon>
    </lineage>
</organism>
<feature type="compositionally biased region" description="Basic and acidic residues" evidence="3">
    <location>
        <begin position="187"/>
        <end position="199"/>
    </location>
</feature>
<sequence length="223" mass="24396">MSEHEKFAQWDAAYVLGALEPADRRLFEEHLENCERCQGAVSELSALPGLLSRAHDPEEVAALVPQPPADLFEKTARRAASARRRRDPGHRPAVPAAPGRSRTGACPAAGCRAVAERRRRLRVGGVGHPAEHRLRLSRRLRIRRRQRPVVLRAAGDRHQGKHHAGRHVEGSARQGDHPPSRHLAAGRPDRRGDGEDPGRADGPAVADGQEFAGSVNRDGLRLV</sequence>
<evidence type="ECO:0000313" key="6">
    <source>
        <dbReference type="Proteomes" id="UP000477543"/>
    </source>
</evidence>
<evidence type="ECO:0000256" key="3">
    <source>
        <dbReference type="SAM" id="MobiDB-lite"/>
    </source>
</evidence>
<feature type="region of interest" description="Disordered" evidence="3">
    <location>
        <begin position="147"/>
        <end position="223"/>
    </location>
</feature>
<dbReference type="Proteomes" id="UP000477543">
    <property type="component" value="Unassembled WGS sequence"/>
</dbReference>